<comment type="caution">
    <text evidence="9">The sequence shown here is derived from an EMBL/GenBank/DDBJ whole genome shotgun (WGS) entry which is preliminary data.</text>
</comment>
<evidence type="ECO:0000256" key="1">
    <source>
        <dbReference type="ARBA" id="ARBA00020887"/>
    </source>
</evidence>
<dbReference type="InterPro" id="IPR036634">
    <property type="entry name" value="PRD_sf"/>
</dbReference>
<dbReference type="InterPro" id="IPR036390">
    <property type="entry name" value="WH_DNA-bd_sf"/>
</dbReference>
<accession>A0AAW6BA72</accession>
<dbReference type="InterPro" id="IPR011608">
    <property type="entry name" value="PRD"/>
</dbReference>
<dbReference type="GO" id="GO:0006355">
    <property type="term" value="P:regulation of DNA-templated transcription"/>
    <property type="evidence" value="ECO:0007669"/>
    <property type="project" value="InterPro"/>
</dbReference>
<reference evidence="9" key="1">
    <citation type="journal article" date="2022" name="Microorganisms">
        <title>Antibiotic Susceptibility, Resistance Gene Determinants and Corresponding Genomic Regions in Lactobacillus amylovorus Isolates Derived from Wild Boars and Domestic Pigs.</title>
        <authorList>
            <person name="Moravkova M."/>
            <person name="Kostovova I."/>
            <person name="Kavanova K."/>
            <person name="Pechar R."/>
            <person name="Stanek S."/>
            <person name="Brychta A."/>
            <person name="Zeman M."/>
            <person name="Kubasova T."/>
        </authorList>
    </citation>
    <scope>NUCLEOTIDE SEQUENCE</scope>
    <source>
        <strain evidence="9">M597B</strain>
    </source>
</reference>
<dbReference type="GO" id="GO:0003677">
    <property type="term" value="F:DNA binding"/>
    <property type="evidence" value="ECO:0007669"/>
    <property type="project" value="UniProtKB-KW"/>
</dbReference>
<keyword evidence="3" id="KW-0547">Nucleotide-binding</keyword>
<keyword evidence="5" id="KW-0238">DNA-binding</keyword>
<evidence type="ECO:0000313" key="10">
    <source>
        <dbReference type="Proteomes" id="UP001141961"/>
    </source>
</evidence>
<dbReference type="GO" id="GO:0016020">
    <property type="term" value="C:membrane"/>
    <property type="evidence" value="ECO:0007669"/>
    <property type="project" value="InterPro"/>
</dbReference>
<dbReference type="PROSITE" id="PS51096">
    <property type="entry name" value="PTS_EIIA_TYPE_4"/>
    <property type="match status" value="1"/>
</dbReference>
<dbReference type="EMBL" id="JAOTHD010000009">
    <property type="protein sequence ID" value="MDB6246529.1"/>
    <property type="molecule type" value="Genomic_DNA"/>
</dbReference>
<dbReference type="Gene3D" id="3.40.50.510">
    <property type="entry name" value="Phosphotransferase system, mannose-type IIA component"/>
    <property type="match status" value="1"/>
</dbReference>
<dbReference type="SUPFAM" id="SSF63520">
    <property type="entry name" value="PTS-regulatory domain, PRD"/>
    <property type="match status" value="1"/>
</dbReference>
<dbReference type="InterPro" id="IPR036388">
    <property type="entry name" value="WH-like_DNA-bd_sf"/>
</dbReference>
<sequence>MSRKLVEEELLKETKALKDLDEIKSITTERIAKNINLSRNTVSSYLNELLKENRVIQIKSRPTNYVSLQLFQKYFFINTKTVYSSLNDLKNDKAVSTNENVFQSLIGSHESLKDIVDRIITAETYPPIGLPVMLSGNTGVGKSYIAKVIYEYCRQKKILKENAPFLVFNCAQYFHNPELLSSILFGYKKGSFTGADSDHAGMLEDSDGGILFLDECHRLNPENQEKLFSFMDTGTFQRMGENNVSRKSNVRLIFATTENLRENFLQTFLRRIPVAISIPDLKDRSETEMQELILQTFIDESKQMNQVITVDPWIINRLLSREYNSNVGELKNLIKLICAHAYSRSEKDGETKVASDTIGHDLLKDLMKVNVSVKVFSKSIKIKPNSNLSDFVKPKMNQDDALEKILNYFSELYENYKSNKLDRFHMIELISRNSRTFMDHLVHQNNREKNDDLKYLVNIVQQLFDYLDSSFFVKIKGNAVIAVSNYIYFRQEIKLNLLFKTSANIKNLIDIIKNNSRIEYQILKAFLDLVKTRMGLEVTYADKLLLLGYLLSLDLNILDNKCRGIILAHGYSTASSISDVINQLLNNKIFDSYDMPINVSINQVKDYLIKYLNNNDCSKGLIVLADMGSLMALPQLLKKDIKCPFLIINNVSTQLALLVGESIEKKISLKEIGKSVKESIKTEYKLAYPKITKQKMIITTCHTGIGSAEQIKKSLIKSIPKELNYKVKALDLKYLKKYGTSNSIFKEYNVQAIIGTNDPHLKGVPYIGLEKLIANDNEAILKILFPDLKDQRILNQINEKLVENISLERLLSAVTILDVHTVLRMINKMIDELEKTLGIVVKNNQKLVLYVHTSALIERMIRNEPLKDYESSMTGKRLQVCRKIKRAFREIENTYGINIGDGELNYIYDIIYNY</sequence>
<evidence type="ECO:0000313" key="9">
    <source>
        <dbReference type="EMBL" id="MDB6246529.1"/>
    </source>
</evidence>
<dbReference type="Gene3D" id="1.10.1790.10">
    <property type="entry name" value="PRD domain"/>
    <property type="match status" value="1"/>
</dbReference>
<dbReference type="InterPro" id="IPR003593">
    <property type="entry name" value="AAA+_ATPase"/>
</dbReference>
<protein>
    <recommendedName>
        <fullName evidence="1">DNA translocase FtsK</fullName>
    </recommendedName>
</protein>
<dbReference type="Gene3D" id="3.40.50.300">
    <property type="entry name" value="P-loop containing nucleotide triphosphate hydrolases"/>
    <property type="match status" value="1"/>
</dbReference>
<dbReference type="GO" id="GO:0005524">
    <property type="term" value="F:ATP binding"/>
    <property type="evidence" value="ECO:0007669"/>
    <property type="project" value="UniProtKB-KW"/>
</dbReference>
<dbReference type="InterPro" id="IPR027417">
    <property type="entry name" value="P-loop_NTPase"/>
</dbReference>
<dbReference type="InterPro" id="IPR036662">
    <property type="entry name" value="PTS_EIIA_man-typ_sf"/>
</dbReference>
<reference evidence="9" key="2">
    <citation type="submission" date="2022-10" db="EMBL/GenBank/DDBJ databases">
        <authorList>
            <person name="Kostovova I."/>
            <person name="Moravkova M."/>
            <person name="Pechar R."/>
        </authorList>
    </citation>
    <scope>NUCLEOTIDE SEQUENCE</scope>
    <source>
        <strain evidence="9">M597B</strain>
    </source>
</reference>
<dbReference type="CDD" id="cd00009">
    <property type="entry name" value="AAA"/>
    <property type="match status" value="1"/>
</dbReference>
<keyword evidence="2" id="KW-0808">Transferase</keyword>
<evidence type="ECO:0000259" key="8">
    <source>
        <dbReference type="PROSITE" id="PS51372"/>
    </source>
</evidence>
<gene>
    <name evidence="9" type="ORF">ODV14_04120</name>
</gene>
<dbReference type="InterPro" id="IPR004701">
    <property type="entry name" value="PTS_EIIA_man-typ"/>
</dbReference>
<keyword evidence="4" id="KW-0067">ATP-binding</keyword>
<dbReference type="GO" id="GO:0009401">
    <property type="term" value="P:phosphoenolpyruvate-dependent sugar phosphotransferase system"/>
    <property type="evidence" value="ECO:0007669"/>
    <property type="project" value="InterPro"/>
</dbReference>
<evidence type="ECO:0000256" key="2">
    <source>
        <dbReference type="ARBA" id="ARBA00022679"/>
    </source>
</evidence>
<dbReference type="PROSITE" id="PS50045">
    <property type="entry name" value="SIGMA54_INTERACT_4"/>
    <property type="match status" value="1"/>
</dbReference>
<feature type="domain" description="PTS EIIA type-4" evidence="7">
    <location>
        <begin position="561"/>
        <end position="684"/>
    </location>
</feature>
<dbReference type="RefSeq" id="WP_271326900.1">
    <property type="nucleotide sequence ID" value="NZ_JAOTHC010000009.1"/>
</dbReference>
<dbReference type="Proteomes" id="UP001141961">
    <property type="component" value="Unassembled WGS sequence"/>
</dbReference>
<feature type="domain" description="Sigma-54 factor interaction" evidence="6">
    <location>
        <begin position="105"/>
        <end position="339"/>
    </location>
</feature>
<dbReference type="Pfam" id="PF00158">
    <property type="entry name" value="Sigma54_activat"/>
    <property type="match status" value="1"/>
</dbReference>
<dbReference type="Pfam" id="PF00874">
    <property type="entry name" value="PRD"/>
    <property type="match status" value="1"/>
</dbReference>
<dbReference type="Gene3D" id="1.10.10.10">
    <property type="entry name" value="Winged helix-like DNA-binding domain superfamily/Winged helix DNA-binding domain"/>
    <property type="match status" value="1"/>
</dbReference>
<dbReference type="PROSITE" id="PS51372">
    <property type="entry name" value="PRD_2"/>
    <property type="match status" value="1"/>
</dbReference>
<dbReference type="SUPFAM" id="SSF53062">
    <property type="entry name" value="PTS system fructose IIA component-like"/>
    <property type="match status" value="1"/>
</dbReference>
<dbReference type="PANTHER" id="PTHR32071">
    <property type="entry name" value="TRANSCRIPTIONAL REGULATORY PROTEIN"/>
    <property type="match status" value="1"/>
</dbReference>
<feature type="domain" description="PRD" evidence="8">
    <location>
        <begin position="817"/>
        <end position="914"/>
    </location>
</feature>
<dbReference type="AlphaFoldDB" id="A0AAW6BA72"/>
<evidence type="ECO:0000256" key="5">
    <source>
        <dbReference type="ARBA" id="ARBA00023125"/>
    </source>
</evidence>
<evidence type="ECO:0000259" key="6">
    <source>
        <dbReference type="PROSITE" id="PS50045"/>
    </source>
</evidence>
<name>A0AAW6BA72_LACAM</name>
<dbReference type="PANTHER" id="PTHR32071:SF38">
    <property type="entry name" value="PSP OPERON TRANSCRIPTIONAL ACTIVATOR"/>
    <property type="match status" value="1"/>
</dbReference>
<organism evidence="9 10">
    <name type="scientific">Lactobacillus amylovorus</name>
    <dbReference type="NCBI Taxonomy" id="1604"/>
    <lineage>
        <taxon>Bacteria</taxon>
        <taxon>Bacillati</taxon>
        <taxon>Bacillota</taxon>
        <taxon>Bacilli</taxon>
        <taxon>Lactobacillales</taxon>
        <taxon>Lactobacillaceae</taxon>
        <taxon>Lactobacillus</taxon>
    </lineage>
</organism>
<evidence type="ECO:0000256" key="4">
    <source>
        <dbReference type="ARBA" id="ARBA00022840"/>
    </source>
</evidence>
<evidence type="ECO:0000259" key="7">
    <source>
        <dbReference type="PROSITE" id="PS51096"/>
    </source>
</evidence>
<dbReference type="SUPFAM" id="SSF52540">
    <property type="entry name" value="P-loop containing nucleoside triphosphate hydrolases"/>
    <property type="match status" value="1"/>
</dbReference>
<dbReference type="GO" id="GO:0016740">
    <property type="term" value="F:transferase activity"/>
    <property type="evidence" value="ECO:0007669"/>
    <property type="project" value="UniProtKB-KW"/>
</dbReference>
<dbReference type="InterPro" id="IPR002078">
    <property type="entry name" value="Sigma_54_int"/>
</dbReference>
<dbReference type="SMART" id="SM00382">
    <property type="entry name" value="AAA"/>
    <property type="match status" value="1"/>
</dbReference>
<proteinExistence type="predicted"/>
<evidence type="ECO:0000256" key="3">
    <source>
        <dbReference type="ARBA" id="ARBA00022741"/>
    </source>
</evidence>
<dbReference type="SUPFAM" id="SSF46785">
    <property type="entry name" value="Winged helix' DNA-binding domain"/>
    <property type="match status" value="1"/>
</dbReference>